<keyword evidence="7" id="KW-1185">Reference proteome</keyword>
<proteinExistence type="predicted"/>
<evidence type="ECO:0000313" key="7">
    <source>
        <dbReference type="Proteomes" id="UP000191672"/>
    </source>
</evidence>
<keyword evidence="3" id="KW-0804">Transcription</keyword>
<dbReference type="InterPro" id="IPR046347">
    <property type="entry name" value="bZIP_sf"/>
</dbReference>
<keyword evidence="4" id="KW-0539">Nucleus</keyword>
<dbReference type="CDD" id="cd14687">
    <property type="entry name" value="bZIP_ATF2"/>
    <property type="match status" value="1"/>
</dbReference>
<keyword evidence="2" id="KW-0805">Transcription regulation</keyword>
<dbReference type="SMART" id="SM00338">
    <property type="entry name" value="BRLZ"/>
    <property type="match status" value="1"/>
</dbReference>
<sequence length="176" mass="20194">MGSVSPQHSCASPKLAKYLERNRIAANKFRERKKKKDKQIERRCSDATKKNEVLLAELSYLREQVCKLKNIVFPHAECADHQNGLQLATMTQIVLDSHRKHDPSTWSTLSSEAWLEESVATDGESYTMIEPSRILATDIEILKSEVDDLKQMVIAQQPSLPERRKRKRVSFQEDVS</sequence>
<comment type="caution">
    <text evidence="6">The sequence shown here is derived from an EMBL/GenBank/DDBJ whole genome shotgun (WGS) entry which is preliminary data.</text>
</comment>
<dbReference type="PROSITE" id="PS00036">
    <property type="entry name" value="BZIP_BASIC"/>
    <property type="match status" value="1"/>
</dbReference>
<evidence type="ECO:0000256" key="4">
    <source>
        <dbReference type="ARBA" id="ARBA00023242"/>
    </source>
</evidence>
<evidence type="ECO:0000256" key="3">
    <source>
        <dbReference type="ARBA" id="ARBA00023163"/>
    </source>
</evidence>
<dbReference type="GO" id="GO:0005634">
    <property type="term" value="C:nucleus"/>
    <property type="evidence" value="ECO:0007669"/>
    <property type="project" value="UniProtKB-SubCell"/>
</dbReference>
<evidence type="ECO:0000256" key="2">
    <source>
        <dbReference type="ARBA" id="ARBA00023015"/>
    </source>
</evidence>
<dbReference type="InterPro" id="IPR004827">
    <property type="entry name" value="bZIP"/>
</dbReference>
<evidence type="ECO:0000259" key="5">
    <source>
        <dbReference type="PROSITE" id="PS50217"/>
    </source>
</evidence>
<dbReference type="SUPFAM" id="SSF57959">
    <property type="entry name" value="Leucine zipper domain"/>
    <property type="match status" value="1"/>
</dbReference>
<dbReference type="Pfam" id="PF00170">
    <property type="entry name" value="bZIP_1"/>
    <property type="match status" value="1"/>
</dbReference>
<name>A0A1V6PEP5_9EURO</name>
<dbReference type="GO" id="GO:0003700">
    <property type="term" value="F:DNA-binding transcription factor activity"/>
    <property type="evidence" value="ECO:0007669"/>
    <property type="project" value="InterPro"/>
</dbReference>
<dbReference type="STRING" id="416450.A0A1V6PEP5"/>
<reference evidence="7" key="1">
    <citation type="journal article" date="2017" name="Nat. Microbiol.">
        <title>Global analysis of biosynthetic gene clusters reveals vast potential of secondary metabolite production in Penicillium species.</title>
        <authorList>
            <person name="Nielsen J.C."/>
            <person name="Grijseels S."/>
            <person name="Prigent S."/>
            <person name="Ji B."/>
            <person name="Dainat J."/>
            <person name="Nielsen K.F."/>
            <person name="Frisvad J.C."/>
            <person name="Workman M."/>
            <person name="Nielsen J."/>
        </authorList>
    </citation>
    <scope>NUCLEOTIDE SEQUENCE [LARGE SCALE GENOMIC DNA]</scope>
    <source>
        <strain evidence="7">IBT 31811</strain>
    </source>
</reference>
<accession>A0A1V6PEP5</accession>
<dbReference type="PROSITE" id="PS50217">
    <property type="entry name" value="BZIP"/>
    <property type="match status" value="1"/>
</dbReference>
<dbReference type="EMBL" id="MDYN01000151">
    <property type="protein sequence ID" value="OQD75559.1"/>
    <property type="molecule type" value="Genomic_DNA"/>
</dbReference>
<evidence type="ECO:0000256" key="1">
    <source>
        <dbReference type="ARBA" id="ARBA00004123"/>
    </source>
</evidence>
<dbReference type="AlphaFoldDB" id="A0A1V6PEP5"/>
<organism evidence="6 7">
    <name type="scientific">Penicillium antarcticum</name>
    <dbReference type="NCBI Taxonomy" id="416450"/>
    <lineage>
        <taxon>Eukaryota</taxon>
        <taxon>Fungi</taxon>
        <taxon>Dikarya</taxon>
        <taxon>Ascomycota</taxon>
        <taxon>Pezizomycotina</taxon>
        <taxon>Eurotiomycetes</taxon>
        <taxon>Eurotiomycetidae</taxon>
        <taxon>Eurotiales</taxon>
        <taxon>Aspergillaceae</taxon>
        <taxon>Penicillium</taxon>
    </lineage>
</organism>
<comment type="subcellular location">
    <subcellularLocation>
        <location evidence="1">Nucleus</location>
    </subcellularLocation>
</comment>
<protein>
    <recommendedName>
        <fullName evidence="5">BZIP domain-containing protein</fullName>
    </recommendedName>
</protein>
<feature type="domain" description="BZIP" evidence="5">
    <location>
        <begin position="12"/>
        <end position="75"/>
    </location>
</feature>
<dbReference type="InterPro" id="IPR051027">
    <property type="entry name" value="bZIP_transcription_factors"/>
</dbReference>
<evidence type="ECO:0000313" key="6">
    <source>
        <dbReference type="EMBL" id="OQD75559.1"/>
    </source>
</evidence>
<dbReference type="PANTHER" id="PTHR19304">
    <property type="entry name" value="CYCLIC-AMP RESPONSE ELEMENT BINDING PROTEIN"/>
    <property type="match status" value="1"/>
</dbReference>
<dbReference type="Proteomes" id="UP000191672">
    <property type="component" value="Unassembled WGS sequence"/>
</dbReference>
<gene>
    <name evidence="6" type="ORF">PENANT_c151G08761</name>
</gene>
<dbReference type="Gene3D" id="1.20.5.170">
    <property type="match status" value="1"/>
</dbReference>